<evidence type="ECO:0000256" key="1">
    <source>
        <dbReference type="ARBA" id="ARBA00010231"/>
    </source>
</evidence>
<dbReference type="GO" id="GO:0005975">
    <property type="term" value="P:carbohydrate metabolic process"/>
    <property type="evidence" value="ECO:0007669"/>
    <property type="project" value="InterPro"/>
</dbReference>
<dbReference type="InterPro" id="IPR005844">
    <property type="entry name" value="A-D-PHexomutase_a/b/a-I"/>
</dbReference>
<dbReference type="Proteomes" id="UP000005466">
    <property type="component" value="Unassembled WGS sequence"/>
</dbReference>
<dbReference type="Pfam" id="PF02878">
    <property type="entry name" value="PGM_PMM_I"/>
    <property type="match status" value="1"/>
</dbReference>
<evidence type="ECO:0000259" key="2">
    <source>
        <dbReference type="Pfam" id="PF02878"/>
    </source>
</evidence>
<dbReference type="EMBL" id="ADWY01000324">
    <property type="protein sequence ID" value="EGH09375.1"/>
    <property type="molecule type" value="Genomic_DNA"/>
</dbReference>
<comment type="caution">
    <text evidence="3">The sequence shown here is derived from an EMBL/GenBank/DDBJ whole genome shotgun (WGS) entry which is preliminary data.</text>
</comment>
<evidence type="ECO:0000313" key="3">
    <source>
        <dbReference type="EMBL" id="EGH09375.1"/>
    </source>
</evidence>
<comment type="similarity">
    <text evidence="1">Belongs to the phosphohexose mutase family.</text>
</comment>
<feature type="non-terminal residue" evidence="3">
    <location>
        <position position="47"/>
    </location>
</feature>
<protein>
    <submittedName>
        <fullName evidence="3">Phosphoglucosamine mutase</fullName>
        <ecNumber evidence="3">5.4.2.10</ecNumber>
    </submittedName>
</protein>
<sequence length="47" mass="5281">MTTRKYFGTDGIRGRVGQFPITPEFMLKLGWAAGMAFRKMGACRILV</sequence>
<keyword evidence="3" id="KW-0413">Isomerase</keyword>
<dbReference type="AlphaFoldDB" id="F3C258"/>
<dbReference type="HOGENOM" id="CLU_201481_0_0_6"/>
<dbReference type="Gene3D" id="3.40.120.10">
    <property type="entry name" value="Alpha-D-Glucose-1,6-Bisphosphate, subunit A, domain 3"/>
    <property type="match status" value="1"/>
</dbReference>
<dbReference type="InterPro" id="IPR016055">
    <property type="entry name" value="A-D-PHexomutase_a/b/a-I/II/III"/>
</dbReference>
<dbReference type="GO" id="GO:0008966">
    <property type="term" value="F:phosphoglucosamine mutase activity"/>
    <property type="evidence" value="ECO:0007669"/>
    <property type="project" value="UniProtKB-EC"/>
</dbReference>
<organism evidence="3 4">
    <name type="scientific">Pseudomonas savastanoi pv. glycinea str. race 4</name>
    <dbReference type="NCBI Taxonomy" id="875330"/>
    <lineage>
        <taxon>Bacteria</taxon>
        <taxon>Pseudomonadati</taxon>
        <taxon>Pseudomonadota</taxon>
        <taxon>Gammaproteobacteria</taxon>
        <taxon>Pseudomonadales</taxon>
        <taxon>Pseudomonadaceae</taxon>
        <taxon>Pseudomonas</taxon>
    </lineage>
</organism>
<name>F3C258_PSESG</name>
<reference evidence="3 4" key="1">
    <citation type="journal article" date="2011" name="PLoS Pathog.">
        <title>Dynamic evolution of pathogenicity revealed by sequencing and comparative genomics of 19 Pseudomonas syringae isolates.</title>
        <authorList>
            <person name="Baltrus D.A."/>
            <person name="Nishimura M.T."/>
            <person name="Romanchuk A."/>
            <person name="Chang J.H."/>
            <person name="Mukhtar M.S."/>
            <person name="Cherkis K."/>
            <person name="Roach J."/>
            <person name="Grant S.R."/>
            <person name="Jones C.D."/>
            <person name="Dangl J.L."/>
        </authorList>
    </citation>
    <scope>NUCLEOTIDE SEQUENCE [LARGE SCALE GENOMIC DNA]</scope>
    <source>
        <strain evidence="4">race 4</strain>
    </source>
</reference>
<dbReference type="EC" id="5.4.2.10" evidence="3"/>
<dbReference type="SUPFAM" id="SSF53738">
    <property type="entry name" value="Phosphoglucomutase, first 3 domains"/>
    <property type="match status" value="1"/>
</dbReference>
<accession>F3C258</accession>
<gene>
    <name evidence="3" type="primary">glmM</name>
    <name evidence="3" type="ORF">Pgy4_08023</name>
</gene>
<proteinExistence type="inferred from homology"/>
<evidence type="ECO:0000313" key="4">
    <source>
        <dbReference type="Proteomes" id="UP000005466"/>
    </source>
</evidence>
<feature type="domain" description="Alpha-D-phosphohexomutase alpha/beta/alpha" evidence="2">
    <location>
        <begin position="4"/>
        <end position="47"/>
    </location>
</feature>